<gene>
    <name evidence="1" type="ORF">DILT_LOCUS9060</name>
</gene>
<evidence type="ECO:0000313" key="1">
    <source>
        <dbReference type="EMBL" id="VDN13229.1"/>
    </source>
</evidence>
<name>A0A3P7NX22_DIBLA</name>
<keyword evidence="2" id="KW-1185">Reference proteome</keyword>
<dbReference type="Proteomes" id="UP000281553">
    <property type="component" value="Unassembled WGS sequence"/>
</dbReference>
<dbReference type="AlphaFoldDB" id="A0A3P7NX22"/>
<dbReference type="OrthoDB" id="6130531at2759"/>
<dbReference type="EMBL" id="UYRU01055904">
    <property type="protein sequence ID" value="VDN13229.1"/>
    <property type="molecule type" value="Genomic_DNA"/>
</dbReference>
<accession>A0A3P7NX22</accession>
<sequence>MRPQSYINLVYPSGMSSVYEFHTRSGYPAGTIGSELMAVVVPPADKPGKSRLVPWDRLLDLNTIQNGVFKEALAKTVLQVSEFRMDFVGFYCLFRRVLRMQHDKVYKKIIEEDPRGICPRVCSRRATALDDEVNVTNKDPMTGKTTVLLRSKVGRPEKRTEQCLSIPGLPTVLSGKCSRRNGKFQND</sequence>
<proteinExistence type="predicted"/>
<organism evidence="1 2">
    <name type="scientific">Dibothriocephalus latus</name>
    <name type="common">Fish tapeworm</name>
    <name type="synonym">Diphyllobothrium latum</name>
    <dbReference type="NCBI Taxonomy" id="60516"/>
    <lineage>
        <taxon>Eukaryota</taxon>
        <taxon>Metazoa</taxon>
        <taxon>Spiralia</taxon>
        <taxon>Lophotrochozoa</taxon>
        <taxon>Platyhelminthes</taxon>
        <taxon>Cestoda</taxon>
        <taxon>Eucestoda</taxon>
        <taxon>Diphyllobothriidea</taxon>
        <taxon>Diphyllobothriidae</taxon>
        <taxon>Dibothriocephalus</taxon>
    </lineage>
</organism>
<reference evidence="1 2" key="1">
    <citation type="submission" date="2018-11" db="EMBL/GenBank/DDBJ databases">
        <authorList>
            <consortium name="Pathogen Informatics"/>
        </authorList>
    </citation>
    <scope>NUCLEOTIDE SEQUENCE [LARGE SCALE GENOMIC DNA]</scope>
</reference>
<evidence type="ECO:0000313" key="2">
    <source>
        <dbReference type="Proteomes" id="UP000281553"/>
    </source>
</evidence>
<protein>
    <submittedName>
        <fullName evidence="1">Uncharacterized protein</fullName>
    </submittedName>
</protein>